<sequence>FPVFGSDGEPVYDKDGKPVYANIEPMMKWMGFQSEQKRADERHGALMGIAQTVRENLGDGIAAIKAAAEEAKKGTGVKTVASEQPTGYECFDCHTQFQIPDVPFETVTCPNPECRRVYSKEEIMAT</sequence>
<comment type="caution">
    <text evidence="1">The sequence shown here is derived from an EMBL/GenBank/DDBJ whole genome shotgun (WGS) entry which is preliminary data.</text>
</comment>
<protein>
    <submittedName>
        <fullName evidence="1">Uncharacterized protein</fullName>
    </submittedName>
</protein>
<organism evidence="1">
    <name type="scientific">marine sediment metagenome</name>
    <dbReference type="NCBI Taxonomy" id="412755"/>
    <lineage>
        <taxon>unclassified sequences</taxon>
        <taxon>metagenomes</taxon>
        <taxon>ecological metagenomes</taxon>
    </lineage>
</organism>
<dbReference type="EMBL" id="BARU01038866">
    <property type="protein sequence ID" value="GAH88684.1"/>
    <property type="molecule type" value="Genomic_DNA"/>
</dbReference>
<dbReference type="AlphaFoldDB" id="X1KEU4"/>
<evidence type="ECO:0000313" key="1">
    <source>
        <dbReference type="EMBL" id="GAH88684.1"/>
    </source>
</evidence>
<name>X1KEU4_9ZZZZ</name>
<gene>
    <name evidence="1" type="ORF">S03H2_60333</name>
</gene>
<proteinExistence type="predicted"/>
<accession>X1KEU4</accession>
<reference evidence="1" key="1">
    <citation type="journal article" date="2014" name="Front. Microbiol.">
        <title>High frequency of phylogenetically diverse reductive dehalogenase-homologous genes in deep subseafloor sedimentary metagenomes.</title>
        <authorList>
            <person name="Kawai M."/>
            <person name="Futagami T."/>
            <person name="Toyoda A."/>
            <person name="Takaki Y."/>
            <person name="Nishi S."/>
            <person name="Hori S."/>
            <person name="Arai W."/>
            <person name="Tsubouchi T."/>
            <person name="Morono Y."/>
            <person name="Uchiyama I."/>
            <person name="Ito T."/>
            <person name="Fujiyama A."/>
            <person name="Inagaki F."/>
            <person name="Takami H."/>
        </authorList>
    </citation>
    <scope>NUCLEOTIDE SEQUENCE</scope>
    <source>
        <strain evidence="1">Expedition CK06-06</strain>
    </source>
</reference>
<feature type="non-terminal residue" evidence="1">
    <location>
        <position position="1"/>
    </location>
</feature>